<name>A0A4Y2JS87_ARAVE</name>
<comment type="caution">
    <text evidence="2">The sequence shown here is derived from an EMBL/GenBank/DDBJ whole genome shotgun (WGS) entry which is preliminary data.</text>
</comment>
<dbReference type="EMBL" id="BGPR01191744">
    <property type="protein sequence ID" value="GBM93330.1"/>
    <property type="molecule type" value="Genomic_DNA"/>
</dbReference>
<dbReference type="EMBL" id="BGPR01191762">
    <property type="protein sequence ID" value="GBM93385.1"/>
    <property type="molecule type" value="Genomic_DNA"/>
</dbReference>
<dbReference type="EMBL" id="BGPR01191697">
    <property type="protein sequence ID" value="GBM93166.1"/>
    <property type="molecule type" value="Genomic_DNA"/>
</dbReference>
<dbReference type="Proteomes" id="UP000499080">
    <property type="component" value="Unassembled WGS sequence"/>
</dbReference>
<proteinExistence type="predicted"/>
<gene>
    <name evidence="2" type="ORF">AVEN_152279_1</name>
    <name evidence="1" type="ORF">AVEN_242766_1</name>
    <name evidence="4" type="ORF">AVEN_84070_1</name>
    <name evidence="3" type="ORF">AVEN_98844_1</name>
</gene>
<evidence type="ECO:0000313" key="5">
    <source>
        <dbReference type="Proteomes" id="UP000499080"/>
    </source>
</evidence>
<accession>A0A4Y2JS87</accession>
<reference evidence="2 5" key="1">
    <citation type="journal article" date="2019" name="Sci. Rep.">
        <title>Orb-weaving spider Araneus ventricosus genome elucidates the spidroin gene catalogue.</title>
        <authorList>
            <person name="Kono N."/>
            <person name="Nakamura H."/>
            <person name="Ohtoshi R."/>
            <person name="Moran D.A.P."/>
            <person name="Shinohara A."/>
            <person name="Yoshida Y."/>
            <person name="Fujiwara M."/>
            <person name="Mori M."/>
            <person name="Tomita M."/>
            <person name="Arakawa K."/>
        </authorList>
    </citation>
    <scope>NUCLEOTIDE SEQUENCE [LARGE SCALE GENOMIC DNA]</scope>
</reference>
<evidence type="ECO:0000313" key="2">
    <source>
        <dbReference type="EMBL" id="GBM93281.1"/>
    </source>
</evidence>
<dbReference type="AlphaFoldDB" id="A0A4Y2JS87"/>
<sequence>MLASVEDNSLHHHHQNNENLFSVYLQLRVAFSLRYGASLNCFHQSADSAPAVLVEFSDSEGLRNRLNNCKRTPKMLMKFERTGSLSVYPGIGIKCVSAVVADEWRNIELQTCKPAPVFEPSSPPMLIIFLTSTTWE</sequence>
<evidence type="ECO:0000313" key="4">
    <source>
        <dbReference type="EMBL" id="GBM93385.1"/>
    </source>
</evidence>
<evidence type="ECO:0000313" key="1">
    <source>
        <dbReference type="EMBL" id="GBM93166.1"/>
    </source>
</evidence>
<protein>
    <submittedName>
        <fullName evidence="2">Uncharacterized protein</fullName>
    </submittedName>
</protein>
<evidence type="ECO:0000313" key="3">
    <source>
        <dbReference type="EMBL" id="GBM93330.1"/>
    </source>
</evidence>
<organism evidence="2 5">
    <name type="scientific">Araneus ventricosus</name>
    <name type="common">Orbweaver spider</name>
    <name type="synonym">Epeira ventricosa</name>
    <dbReference type="NCBI Taxonomy" id="182803"/>
    <lineage>
        <taxon>Eukaryota</taxon>
        <taxon>Metazoa</taxon>
        <taxon>Ecdysozoa</taxon>
        <taxon>Arthropoda</taxon>
        <taxon>Chelicerata</taxon>
        <taxon>Arachnida</taxon>
        <taxon>Araneae</taxon>
        <taxon>Araneomorphae</taxon>
        <taxon>Entelegynae</taxon>
        <taxon>Araneoidea</taxon>
        <taxon>Araneidae</taxon>
        <taxon>Araneus</taxon>
    </lineage>
</organism>
<dbReference type="EMBL" id="BGPR01191729">
    <property type="protein sequence ID" value="GBM93281.1"/>
    <property type="molecule type" value="Genomic_DNA"/>
</dbReference>
<keyword evidence="5" id="KW-1185">Reference proteome</keyword>